<feature type="compositionally biased region" description="Basic and acidic residues" evidence="1">
    <location>
        <begin position="86"/>
        <end position="100"/>
    </location>
</feature>
<name>A0A4Y2BHU6_ARAVE</name>
<dbReference type="Proteomes" id="UP000499080">
    <property type="component" value="Unassembled WGS sequence"/>
</dbReference>
<organism evidence="2 3">
    <name type="scientific">Araneus ventricosus</name>
    <name type="common">Orbweaver spider</name>
    <name type="synonym">Epeira ventricosa</name>
    <dbReference type="NCBI Taxonomy" id="182803"/>
    <lineage>
        <taxon>Eukaryota</taxon>
        <taxon>Metazoa</taxon>
        <taxon>Ecdysozoa</taxon>
        <taxon>Arthropoda</taxon>
        <taxon>Chelicerata</taxon>
        <taxon>Arachnida</taxon>
        <taxon>Araneae</taxon>
        <taxon>Araneomorphae</taxon>
        <taxon>Entelegynae</taxon>
        <taxon>Araneoidea</taxon>
        <taxon>Araneidae</taxon>
        <taxon>Araneus</taxon>
    </lineage>
</organism>
<proteinExistence type="predicted"/>
<feature type="region of interest" description="Disordered" evidence="1">
    <location>
        <begin position="86"/>
        <end position="122"/>
    </location>
</feature>
<accession>A0A4Y2BHU6</accession>
<evidence type="ECO:0000313" key="2">
    <source>
        <dbReference type="EMBL" id="GBL91820.1"/>
    </source>
</evidence>
<dbReference type="EMBL" id="BGPR01000082">
    <property type="protein sequence ID" value="GBL91820.1"/>
    <property type="molecule type" value="Genomic_DNA"/>
</dbReference>
<gene>
    <name evidence="2" type="ORF">AVEN_172745_1</name>
</gene>
<comment type="caution">
    <text evidence="2">The sequence shown here is derived from an EMBL/GenBank/DDBJ whole genome shotgun (WGS) entry which is preliminary data.</text>
</comment>
<dbReference type="AlphaFoldDB" id="A0A4Y2BHU6"/>
<protein>
    <submittedName>
        <fullName evidence="2">Uncharacterized protein</fullName>
    </submittedName>
</protein>
<keyword evidence="3" id="KW-1185">Reference proteome</keyword>
<reference evidence="2 3" key="1">
    <citation type="journal article" date="2019" name="Sci. Rep.">
        <title>Orb-weaving spider Araneus ventricosus genome elucidates the spidroin gene catalogue.</title>
        <authorList>
            <person name="Kono N."/>
            <person name="Nakamura H."/>
            <person name="Ohtoshi R."/>
            <person name="Moran D.A.P."/>
            <person name="Shinohara A."/>
            <person name="Yoshida Y."/>
            <person name="Fujiwara M."/>
            <person name="Mori M."/>
            <person name="Tomita M."/>
            <person name="Arakawa K."/>
        </authorList>
    </citation>
    <scope>NUCLEOTIDE SEQUENCE [LARGE SCALE GENOMIC DNA]</scope>
</reference>
<evidence type="ECO:0000256" key="1">
    <source>
        <dbReference type="SAM" id="MobiDB-lite"/>
    </source>
</evidence>
<evidence type="ECO:0000313" key="3">
    <source>
        <dbReference type="Proteomes" id="UP000499080"/>
    </source>
</evidence>
<sequence>MIRVSSLHARRWGFNICRNSLSRIVPEKHTQYTTAYRNCTEVSVRRLLPLMSDHLPTFLWNIRATPQILAQLRLFAVPRREIRRALSKERQNRGHGKRDICTSYAPPPPLYTSTLQKRHQYL</sequence>